<dbReference type="GO" id="GO:0019433">
    <property type="term" value="P:triglyceride catabolic process"/>
    <property type="evidence" value="ECO:0007669"/>
    <property type="project" value="TreeGrafter"/>
</dbReference>
<dbReference type="GeneID" id="91090922"/>
<organism evidence="3 4">
    <name type="scientific">Kwoniella dendrophila CBS 6074</name>
    <dbReference type="NCBI Taxonomy" id="1295534"/>
    <lineage>
        <taxon>Eukaryota</taxon>
        <taxon>Fungi</taxon>
        <taxon>Dikarya</taxon>
        <taxon>Basidiomycota</taxon>
        <taxon>Agaricomycotina</taxon>
        <taxon>Tremellomycetes</taxon>
        <taxon>Tremellales</taxon>
        <taxon>Cryptococcaceae</taxon>
        <taxon>Kwoniella</taxon>
    </lineage>
</organism>
<evidence type="ECO:0000313" key="3">
    <source>
        <dbReference type="EMBL" id="WWC85387.1"/>
    </source>
</evidence>
<feature type="region of interest" description="Disordered" evidence="1">
    <location>
        <begin position="418"/>
        <end position="513"/>
    </location>
</feature>
<sequence length="1083" mass="121186">MIDHILGRPSPTLRRTQIFLVLFFWIWRLYKGDGAPRPTLSGTAFGASTSQRAGGLSGRRLERAWIARIWVKIVGRRMVRWISRVNDRLKHFTPYQLVLGTLTVVYALRHLDDLLGIGAPEPLARMYSRSYYRATYVNTAFDAGFASAMSIRPKWLKDICSMLFTGYYLVWATEGDEVLRRFRAVCSVEMLRVTWEKTMNPYVRLLTTFHRPRLPIIRHLTIPRPPTSSRANLPPVKVMLFFDGSEVQLAMAQELIVDYPGGGFIAMGPECHEERLRIWAKRTGKPVLGVNYGKAPEYPYPWAIEEGFDAYRTLMETKGRCIGIESGKLGIVVTGDSAGGNICATIMLRIVEHPTGVPRPVSMILAYPALDFNFTSWMSPNNLRVLRTEQSETQIPGLVHGKDHLRHKSPLSVVNDIENTRRKTGRQRQKSWTQTLSGKLPNIMNPAVENNKPDGIKSNPATPTQKIKNLPRSMSAKVVGWLSGENGDVNDEEDDSTDEGNLSDGDEDDEDDAATIRPQYFDTRPEAERSLADRVKTPAEERKFIFSPIASPKPIETPESLQDGEKEVDQIVAKKKKKQRVGTRLTMTSRVGYFQDRIISPSMMRAMAILYVGPRRNPDFETDYYISPILSPPHVLAHFPPVYLICGERDPFVDDTIIFAGKIREAKKARRAQAEYNSRGQSAKYGEYLQMSSGKPKAQLDELPDPILRESDDDWVQMRIIEGWGHGFMQMSSLMREVDPVLIEMADWIDESFIRFEEKQKDMEQVAAAHLAANTTLQAEERSLVVPEDHLMPPNATHVKPSRNYKKSPSATPLENADLGSSYFKRRGSTSTEKSDDEDNVPEDNLISFTPKSSKDKPKRKLPPPSKFNPVARRPSKERLDLLHRSNSMPRFDIDETGSSGEAMLVKTPPLTMRNLPENQTPKGSGAFALFGGKSSNSASKPPIINRIPPTNVYGNISIPSIRSNSLNSSINSTTTGQISSAPVTTGSGTPIMTNRESQDKMKNPLVAAAVAGARAASPALAAAGLVPQKIGDVSEAELMRRRRMEAVYGISGGNLSHEHHLQDDDEDEDEEEEDEEGHDDEC</sequence>
<evidence type="ECO:0000313" key="4">
    <source>
        <dbReference type="Proteomes" id="UP001355207"/>
    </source>
</evidence>
<proteinExistence type="predicted"/>
<dbReference type="PANTHER" id="PTHR23025:SF3">
    <property type="entry name" value="HORMONE-SENSITIVE LIPASE"/>
    <property type="match status" value="1"/>
</dbReference>
<feature type="compositionally biased region" description="Acidic residues" evidence="1">
    <location>
        <begin position="488"/>
        <end position="498"/>
    </location>
</feature>
<keyword evidence="4" id="KW-1185">Reference proteome</keyword>
<dbReference type="GO" id="GO:0005829">
    <property type="term" value="C:cytosol"/>
    <property type="evidence" value="ECO:0007669"/>
    <property type="project" value="TreeGrafter"/>
</dbReference>
<dbReference type="PANTHER" id="PTHR23025">
    <property type="entry name" value="TRIACYLGLYCEROL LIPASE"/>
    <property type="match status" value="1"/>
</dbReference>
<dbReference type="EMBL" id="CP144098">
    <property type="protein sequence ID" value="WWC85387.1"/>
    <property type="molecule type" value="Genomic_DNA"/>
</dbReference>
<dbReference type="SUPFAM" id="SSF53474">
    <property type="entry name" value="alpha/beta-Hydrolases"/>
    <property type="match status" value="1"/>
</dbReference>
<dbReference type="GO" id="GO:0004806">
    <property type="term" value="F:triacylglycerol lipase activity"/>
    <property type="evidence" value="ECO:0007669"/>
    <property type="project" value="TreeGrafter"/>
</dbReference>
<accession>A0AAX4JIV9</accession>
<dbReference type="InterPro" id="IPR029058">
    <property type="entry name" value="AB_hydrolase_fold"/>
</dbReference>
<evidence type="ECO:0000259" key="2">
    <source>
        <dbReference type="Pfam" id="PF07859"/>
    </source>
</evidence>
<dbReference type="GO" id="GO:0004771">
    <property type="term" value="F:sterol ester esterase activity"/>
    <property type="evidence" value="ECO:0007669"/>
    <property type="project" value="TreeGrafter"/>
</dbReference>
<gene>
    <name evidence="3" type="ORF">L201_000250</name>
</gene>
<feature type="region of interest" description="Disordered" evidence="1">
    <location>
        <begin position="787"/>
        <end position="879"/>
    </location>
</feature>
<dbReference type="InterPro" id="IPR013094">
    <property type="entry name" value="AB_hydrolase_3"/>
</dbReference>
<dbReference type="AlphaFoldDB" id="A0AAX4JIV9"/>
<reference evidence="3 4" key="1">
    <citation type="submission" date="2024-01" db="EMBL/GenBank/DDBJ databases">
        <title>Comparative genomics of Cryptococcus and Kwoniella reveals pathogenesis evolution and contrasting modes of karyotype evolution via chromosome fusion or intercentromeric recombination.</title>
        <authorList>
            <person name="Coelho M.A."/>
            <person name="David-Palma M."/>
            <person name="Shea T."/>
            <person name="Bowers K."/>
            <person name="McGinley-Smith S."/>
            <person name="Mohammad A.W."/>
            <person name="Gnirke A."/>
            <person name="Yurkov A.M."/>
            <person name="Nowrousian M."/>
            <person name="Sun S."/>
            <person name="Cuomo C.A."/>
            <person name="Heitman J."/>
        </authorList>
    </citation>
    <scope>NUCLEOTIDE SEQUENCE [LARGE SCALE GENOMIC DNA]</scope>
    <source>
        <strain evidence="3 4">CBS 6074</strain>
    </source>
</reference>
<feature type="domain" description="Alpha/beta hydrolase fold-3" evidence="2">
    <location>
        <begin position="594"/>
        <end position="670"/>
    </location>
</feature>
<evidence type="ECO:0000256" key="1">
    <source>
        <dbReference type="SAM" id="MobiDB-lite"/>
    </source>
</evidence>
<dbReference type="Gene3D" id="3.40.50.1820">
    <property type="entry name" value="alpha/beta hydrolase"/>
    <property type="match status" value="2"/>
</dbReference>
<dbReference type="Proteomes" id="UP001355207">
    <property type="component" value="Chromosome 1"/>
</dbReference>
<feature type="region of interest" description="Disordered" evidence="1">
    <location>
        <begin position="1050"/>
        <end position="1083"/>
    </location>
</feature>
<feature type="domain" description="Alpha/beta hydrolase fold-3" evidence="2">
    <location>
        <begin position="257"/>
        <end position="376"/>
    </location>
</feature>
<feature type="compositionally biased region" description="Acidic residues" evidence="1">
    <location>
        <begin position="1064"/>
        <end position="1083"/>
    </location>
</feature>
<protein>
    <recommendedName>
        <fullName evidence="2">Alpha/beta hydrolase fold-3 domain-containing protein</fullName>
    </recommendedName>
</protein>
<name>A0AAX4JIV9_9TREE</name>
<feature type="compositionally biased region" description="Acidic residues" evidence="1">
    <location>
        <begin position="504"/>
        <end position="513"/>
    </location>
</feature>
<dbReference type="RefSeq" id="XP_066072150.1">
    <property type="nucleotide sequence ID" value="XM_066216053.1"/>
</dbReference>
<dbReference type="Pfam" id="PF07859">
    <property type="entry name" value="Abhydrolase_3"/>
    <property type="match status" value="2"/>
</dbReference>